<evidence type="ECO:0000256" key="8">
    <source>
        <dbReference type="ARBA" id="ARBA00022989"/>
    </source>
</evidence>
<evidence type="ECO:0000256" key="1">
    <source>
        <dbReference type="ARBA" id="ARBA00002672"/>
    </source>
</evidence>
<sequence length="212" mass="24647">MTLEQFISGFLGASTIEIVAAVSGFICIFLIIKRNIWCWFFGLIQVSLYTYIFFNINLYSDAALNVVYIFLQFYGWWNWRANSQSTEQQADLVVEHGTLIHTALWTGVALLTSVILGYVMANKTDASFAYLDAFTTCTSLVAQFLLTRRYLVNWTFWIVVDVVAIYVYYQKGLYPTSLLYFTFLVMCFFGQYSWWKQHKKQTSTLSEYQSES</sequence>
<keyword evidence="12" id="KW-1185">Reference proteome</keyword>
<evidence type="ECO:0000256" key="5">
    <source>
        <dbReference type="ARBA" id="ARBA00022448"/>
    </source>
</evidence>
<accession>A0ABU2ZM78</accession>
<dbReference type="PANTHER" id="PTHR36122:SF2">
    <property type="entry name" value="NICOTINAMIDE RIBOSIDE TRANSPORTER PNUC"/>
    <property type="match status" value="1"/>
</dbReference>
<dbReference type="InterPro" id="IPR006419">
    <property type="entry name" value="NMN_transpt_PnuC"/>
</dbReference>
<keyword evidence="9 10" id="KW-0472">Membrane</keyword>
<evidence type="ECO:0000313" key="11">
    <source>
        <dbReference type="EMBL" id="MDT0593351.1"/>
    </source>
</evidence>
<comment type="function">
    <text evidence="1">Required for nicotinamide riboside transport across the inner membrane.</text>
</comment>
<keyword evidence="5" id="KW-0813">Transport</keyword>
<evidence type="ECO:0000256" key="6">
    <source>
        <dbReference type="ARBA" id="ARBA00022475"/>
    </source>
</evidence>
<dbReference type="Pfam" id="PF04973">
    <property type="entry name" value="NMN_transporter"/>
    <property type="match status" value="1"/>
</dbReference>
<dbReference type="NCBIfam" id="TIGR01528">
    <property type="entry name" value="NMN_trans_PnuC"/>
    <property type="match status" value="1"/>
</dbReference>
<keyword evidence="7 10" id="KW-0812">Transmembrane</keyword>
<comment type="caution">
    <text evidence="11">The sequence shown here is derived from an EMBL/GenBank/DDBJ whole genome shotgun (WGS) entry which is preliminary data.</text>
</comment>
<dbReference type="Proteomes" id="UP001253545">
    <property type="component" value="Unassembled WGS sequence"/>
</dbReference>
<evidence type="ECO:0000256" key="10">
    <source>
        <dbReference type="SAM" id="Phobius"/>
    </source>
</evidence>
<dbReference type="EMBL" id="JAVRHX010000001">
    <property type="protein sequence ID" value="MDT0593351.1"/>
    <property type="molecule type" value="Genomic_DNA"/>
</dbReference>
<protein>
    <recommendedName>
        <fullName evidence="4">Nicotinamide riboside transporter PnuC</fullName>
    </recommendedName>
</protein>
<name>A0ABU2ZM78_9ALTE</name>
<feature type="transmembrane region" description="Helical" evidence="10">
    <location>
        <begin position="99"/>
        <end position="121"/>
    </location>
</feature>
<gene>
    <name evidence="11" type="primary">pnuC</name>
    <name evidence="11" type="ORF">RM552_00670</name>
</gene>
<dbReference type="RefSeq" id="WP_311366872.1">
    <property type="nucleotide sequence ID" value="NZ_JAVRHX010000001.1"/>
</dbReference>
<comment type="similarity">
    <text evidence="3">Belongs to the nicotinamide ribonucleoside (NR) uptake permease (TC 4.B.1) family.</text>
</comment>
<organism evidence="11 12">
    <name type="scientific">Glaciecola petra</name>
    <dbReference type="NCBI Taxonomy" id="3075602"/>
    <lineage>
        <taxon>Bacteria</taxon>
        <taxon>Pseudomonadati</taxon>
        <taxon>Pseudomonadota</taxon>
        <taxon>Gammaproteobacteria</taxon>
        <taxon>Alteromonadales</taxon>
        <taxon>Alteromonadaceae</taxon>
        <taxon>Glaciecola</taxon>
    </lineage>
</organism>
<feature type="transmembrane region" description="Helical" evidence="10">
    <location>
        <begin position="175"/>
        <end position="195"/>
    </location>
</feature>
<keyword evidence="6" id="KW-1003">Cell membrane</keyword>
<comment type="subcellular location">
    <subcellularLocation>
        <location evidence="2">Cell membrane</location>
        <topology evidence="2">Multi-pass membrane protein</topology>
    </subcellularLocation>
</comment>
<evidence type="ECO:0000256" key="4">
    <source>
        <dbReference type="ARBA" id="ARBA00017522"/>
    </source>
</evidence>
<evidence type="ECO:0000256" key="9">
    <source>
        <dbReference type="ARBA" id="ARBA00023136"/>
    </source>
</evidence>
<evidence type="ECO:0000256" key="7">
    <source>
        <dbReference type="ARBA" id="ARBA00022692"/>
    </source>
</evidence>
<feature type="transmembrane region" description="Helical" evidence="10">
    <location>
        <begin position="36"/>
        <end position="56"/>
    </location>
</feature>
<keyword evidence="8 10" id="KW-1133">Transmembrane helix</keyword>
<reference evidence="11 12" key="1">
    <citation type="submission" date="2023-09" db="EMBL/GenBank/DDBJ databases">
        <authorList>
            <person name="Rey-Velasco X."/>
        </authorList>
    </citation>
    <scope>NUCLEOTIDE SEQUENCE [LARGE SCALE GENOMIC DNA]</scope>
    <source>
        <strain evidence="11 12">P117</strain>
    </source>
</reference>
<evidence type="ECO:0000256" key="3">
    <source>
        <dbReference type="ARBA" id="ARBA00006669"/>
    </source>
</evidence>
<proteinExistence type="inferred from homology"/>
<feature type="transmembrane region" description="Helical" evidence="10">
    <location>
        <begin position="6"/>
        <end position="31"/>
    </location>
</feature>
<feature type="transmembrane region" description="Helical" evidence="10">
    <location>
        <begin position="151"/>
        <end position="169"/>
    </location>
</feature>
<evidence type="ECO:0000256" key="2">
    <source>
        <dbReference type="ARBA" id="ARBA00004651"/>
    </source>
</evidence>
<evidence type="ECO:0000313" key="12">
    <source>
        <dbReference type="Proteomes" id="UP001253545"/>
    </source>
</evidence>
<dbReference type="PANTHER" id="PTHR36122">
    <property type="entry name" value="NICOTINAMIDE RIBOSIDE TRANSPORTER PNUC"/>
    <property type="match status" value="1"/>
</dbReference>